<feature type="region of interest" description="Disordered" evidence="1">
    <location>
        <begin position="1"/>
        <end position="28"/>
    </location>
</feature>
<dbReference type="RefSeq" id="WP_129576312.1">
    <property type="nucleotide sequence ID" value="NZ_CP012672.1"/>
</dbReference>
<organism evidence="3 4">
    <name type="scientific">Sorangium cellulosum</name>
    <name type="common">Polyangium cellulosum</name>
    <dbReference type="NCBI Taxonomy" id="56"/>
    <lineage>
        <taxon>Bacteria</taxon>
        <taxon>Pseudomonadati</taxon>
        <taxon>Myxococcota</taxon>
        <taxon>Polyangia</taxon>
        <taxon>Polyangiales</taxon>
        <taxon>Polyangiaceae</taxon>
        <taxon>Sorangium</taxon>
    </lineage>
</organism>
<evidence type="ECO:0000313" key="3">
    <source>
        <dbReference type="EMBL" id="AUX32777.1"/>
    </source>
</evidence>
<gene>
    <name evidence="3" type="ORF">SOCE836_049240</name>
</gene>
<reference evidence="3 4" key="1">
    <citation type="submission" date="2015-09" db="EMBL/GenBank/DDBJ databases">
        <title>Sorangium comparison.</title>
        <authorList>
            <person name="Zaburannyi N."/>
            <person name="Bunk B."/>
            <person name="Overmann J."/>
            <person name="Mueller R."/>
        </authorList>
    </citation>
    <scope>NUCLEOTIDE SEQUENCE [LARGE SCALE GENOMIC DNA]</scope>
    <source>
        <strain evidence="3 4">So ce836</strain>
    </source>
</reference>
<dbReference type="Gene3D" id="3.30.559.30">
    <property type="entry name" value="Nonribosomal peptide synthetase, condensation domain"/>
    <property type="match status" value="1"/>
</dbReference>
<dbReference type="AlphaFoldDB" id="A0A4P2QR78"/>
<dbReference type="PANTHER" id="PTHR45527">
    <property type="entry name" value="NONRIBOSOMAL PEPTIDE SYNTHETASE"/>
    <property type="match status" value="1"/>
</dbReference>
<proteinExistence type="predicted"/>
<name>A0A4P2QR78_SORCE</name>
<dbReference type="Proteomes" id="UP000295497">
    <property type="component" value="Chromosome"/>
</dbReference>
<dbReference type="InterPro" id="IPR001242">
    <property type="entry name" value="Condensation_dom"/>
</dbReference>
<feature type="domain" description="Condensation" evidence="2">
    <location>
        <begin position="6"/>
        <end position="415"/>
    </location>
</feature>
<evidence type="ECO:0000256" key="1">
    <source>
        <dbReference type="SAM" id="MobiDB-lite"/>
    </source>
</evidence>
<dbReference type="GO" id="GO:0005737">
    <property type="term" value="C:cytoplasm"/>
    <property type="evidence" value="ECO:0007669"/>
    <property type="project" value="TreeGrafter"/>
</dbReference>
<dbReference type="GO" id="GO:0003824">
    <property type="term" value="F:catalytic activity"/>
    <property type="evidence" value="ECO:0007669"/>
    <property type="project" value="InterPro"/>
</dbReference>
<evidence type="ECO:0000259" key="2">
    <source>
        <dbReference type="Pfam" id="PF00668"/>
    </source>
</evidence>
<evidence type="ECO:0000313" key="4">
    <source>
        <dbReference type="Proteomes" id="UP000295497"/>
    </source>
</evidence>
<dbReference type="GO" id="GO:0043041">
    <property type="term" value="P:amino acid activation for nonribosomal peptide biosynthetic process"/>
    <property type="evidence" value="ECO:0007669"/>
    <property type="project" value="TreeGrafter"/>
</dbReference>
<dbReference type="EMBL" id="CP012672">
    <property type="protein sequence ID" value="AUX32777.1"/>
    <property type="molecule type" value="Genomic_DNA"/>
</dbReference>
<dbReference type="PANTHER" id="PTHR45527:SF1">
    <property type="entry name" value="FATTY ACID SYNTHASE"/>
    <property type="match status" value="1"/>
</dbReference>
<dbReference type="Gene3D" id="3.30.559.10">
    <property type="entry name" value="Chloramphenicol acetyltransferase-like domain"/>
    <property type="match status" value="1"/>
</dbReference>
<dbReference type="Pfam" id="PF00668">
    <property type="entry name" value="Condensation"/>
    <property type="match status" value="1"/>
</dbReference>
<feature type="region of interest" description="Disordered" evidence="1">
    <location>
        <begin position="70"/>
        <end position="90"/>
    </location>
</feature>
<dbReference type="SUPFAM" id="SSF52777">
    <property type="entry name" value="CoA-dependent acyltransferases"/>
    <property type="match status" value="2"/>
</dbReference>
<accession>A0A4P2QR78</accession>
<sequence length="421" mass="46763">MSVSHPLTQAQAAMWLDHERDPQSTVNNTAERIELRGPLDLDRLRQALIAMQGEAEALHIRFFEQDGEPRQRLGEAAQPPIALRDLTGAEDPRRAADREILARLDEPFSLEEGRLYDQTIYRLSPDHHIWVFRAHHITLDGYGFQLCKSRVAERYRALGGGAPLSPRFAGFAPVIAEDVAYQGSAQVARDREALMRVYDGLDLPPVLFEELGLLRGNRASTALPARLGAKLKKRAIDLKTSWPNLLFGMVAAFHARLTGERDVLLGVPVMQRMGSAALNVPCMAMNMIPVRVRVDPGAPLPELAQRARRAFDGLRAHQRYHYLHLWRDMDHKRLFGPEVNVIPFNAPLDFGPELEATVTNVASGPVEDLSFAFSSWGDDIHFTLDGHPSLYDRATLEGHQQAFVAALDEGCDAPAAATLAS</sequence>
<protein>
    <submittedName>
        <fullName evidence="3">Condensation domain-containing protein</fullName>
    </submittedName>
</protein>
<dbReference type="InterPro" id="IPR023213">
    <property type="entry name" value="CAT-like_dom_sf"/>
</dbReference>
<dbReference type="GO" id="GO:0044550">
    <property type="term" value="P:secondary metabolite biosynthetic process"/>
    <property type="evidence" value="ECO:0007669"/>
    <property type="project" value="TreeGrafter"/>
</dbReference>
<dbReference type="GO" id="GO:0031177">
    <property type="term" value="F:phosphopantetheine binding"/>
    <property type="evidence" value="ECO:0007669"/>
    <property type="project" value="TreeGrafter"/>
</dbReference>
<feature type="compositionally biased region" description="Polar residues" evidence="1">
    <location>
        <begin position="1"/>
        <end position="11"/>
    </location>
</feature>